<sequence>MAANVDLFDSGIEEPISDAYLKPLVWCRAARSLGWKAG</sequence>
<name>A0A6V7CV12_9XANT</name>
<protein>
    <submittedName>
        <fullName evidence="1">Uncharacterized protein</fullName>
    </submittedName>
</protein>
<gene>
    <name evidence="1" type="ORF">CFBP8129_17040</name>
</gene>
<reference evidence="1" key="1">
    <citation type="submission" date="2020-07" db="EMBL/GenBank/DDBJ databases">
        <authorList>
            <person name="Pothier F. J."/>
        </authorList>
    </citation>
    <scope>NUCLEOTIDE SEQUENCE</scope>
    <source>
        <strain evidence="1">CFBP 8129</strain>
    </source>
</reference>
<dbReference type="AlphaFoldDB" id="A0A6V7CV12"/>
<evidence type="ECO:0000313" key="1">
    <source>
        <dbReference type="EMBL" id="CAD0322600.1"/>
    </source>
</evidence>
<dbReference type="EMBL" id="LR828253">
    <property type="protein sequence ID" value="CAD0322593.1"/>
    <property type="molecule type" value="Genomic_DNA"/>
</dbReference>
<organism evidence="1">
    <name type="scientific">Xanthomonas hortorum pv. gardneri</name>
    <dbReference type="NCBI Taxonomy" id="2754056"/>
    <lineage>
        <taxon>Bacteria</taxon>
        <taxon>Pseudomonadati</taxon>
        <taxon>Pseudomonadota</taxon>
        <taxon>Gammaproteobacteria</taxon>
        <taxon>Lysobacterales</taxon>
        <taxon>Lysobacteraceae</taxon>
        <taxon>Xanthomonas</taxon>
    </lineage>
</organism>
<proteinExistence type="predicted"/>
<dbReference type="EMBL" id="LR828253">
    <property type="protein sequence ID" value="CAD0322600.1"/>
    <property type="molecule type" value="Genomic_DNA"/>
</dbReference>
<accession>A0A6V7CV12</accession>